<evidence type="ECO:0000313" key="3">
    <source>
        <dbReference type="Proteomes" id="UP000288805"/>
    </source>
</evidence>
<gene>
    <name evidence="2" type="ORF">CK203_096430</name>
</gene>
<sequence length="156" mass="17514">MGARCFPMKSLALKCLSQGANTSLLAFVLAFGIKLSFDTYLSSTPIATLYTAMMSSTSLSLTSLASLMFPNVVQPLLYVFYALLSLSNLHSQLRRDFIGFTTESWEKLHIVLTCMQLWNMRSRTKFKVSVESYLPRNFFLPSSIPDTIFNPNSAKN</sequence>
<dbReference type="EMBL" id="QGNW01002599">
    <property type="protein sequence ID" value="RVW15505.1"/>
    <property type="molecule type" value="Genomic_DNA"/>
</dbReference>
<keyword evidence="1" id="KW-1133">Transmembrane helix</keyword>
<dbReference type="AlphaFoldDB" id="A0A438BWW4"/>
<organism evidence="2 3">
    <name type="scientific">Vitis vinifera</name>
    <name type="common">Grape</name>
    <dbReference type="NCBI Taxonomy" id="29760"/>
    <lineage>
        <taxon>Eukaryota</taxon>
        <taxon>Viridiplantae</taxon>
        <taxon>Streptophyta</taxon>
        <taxon>Embryophyta</taxon>
        <taxon>Tracheophyta</taxon>
        <taxon>Spermatophyta</taxon>
        <taxon>Magnoliopsida</taxon>
        <taxon>eudicotyledons</taxon>
        <taxon>Gunneridae</taxon>
        <taxon>Pentapetalae</taxon>
        <taxon>rosids</taxon>
        <taxon>Vitales</taxon>
        <taxon>Vitaceae</taxon>
        <taxon>Viteae</taxon>
        <taxon>Vitis</taxon>
    </lineage>
</organism>
<evidence type="ECO:0000313" key="2">
    <source>
        <dbReference type="EMBL" id="RVW15505.1"/>
    </source>
</evidence>
<keyword evidence="1" id="KW-0812">Transmembrane</keyword>
<proteinExistence type="predicted"/>
<feature type="transmembrane region" description="Helical" evidence="1">
    <location>
        <begin position="21"/>
        <end position="41"/>
    </location>
</feature>
<dbReference type="Proteomes" id="UP000288805">
    <property type="component" value="Unassembled WGS sequence"/>
</dbReference>
<protein>
    <submittedName>
        <fullName evidence="2">Uncharacterized protein</fullName>
    </submittedName>
</protein>
<reference evidence="2 3" key="1">
    <citation type="journal article" date="2018" name="PLoS Genet.">
        <title>Population sequencing reveals clonal diversity and ancestral inbreeding in the grapevine cultivar Chardonnay.</title>
        <authorList>
            <person name="Roach M.J."/>
            <person name="Johnson D.L."/>
            <person name="Bohlmann J."/>
            <person name="van Vuuren H.J."/>
            <person name="Jones S.J."/>
            <person name="Pretorius I.S."/>
            <person name="Schmidt S.A."/>
            <person name="Borneman A.R."/>
        </authorList>
    </citation>
    <scope>NUCLEOTIDE SEQUENCE [LARGE SCALE GENOMIC DNA]</scope>
    <source>
        <strain evidence="3">cv. Chardonnay</strain>
        <tissue evidence="2">Leaf</tissue>
    </source>
</reference>
<comment type="caution">
    <text evidence="2">The sequence shown here is derived from an EMBL/GenBank/DDBJ whole genome shotgun (WGS) entry which is preliminary data.</text>
</comment>
<evidence type="ECO:0000256" key="1">
    <source>
        <dbReference type="SAM" id="Phobius"/>
    </source>
</evidence>
<accession>A0A438BWW4</accession>
<keyword evidence="1" id="KW-0472">Membrane</keyword>
<name>A0A438BWW4_VITVI</name>
<feature type="transmembrane region" description="Helical" evidence="1">
    <location>
        <begin position="61"/>
        <end position="84"/>
    </location>
</feature>